<name>A0ABV2YZI6_9ACTN</name>
<proteinExistence type="predicted"/>
<protein>
    <submittedName>
        <fullName evidence="1">Beta family protein</fullName>
    </submittedName>
</protein>
<reference evidence="1 2" key="1">
    <citation type="submission" date="2024-06" db="EMBL/GenBank/DDBJ databases">
        <title>The Natural Products Discovery Center: Release of the First 8490 Sequenced Strains for Exploring Actinobacteria Biosynthetic Diversity.</title>
        <authorList>
            <person name="Kalkreuter E."/>
            <person name="Kautsar S.A."/>
            <person name="Yang D."/>
            <person name="Bader C.D."/>
            <person name="Teijaro C.N."/>
            <person name="Fluegel L."/>
            <person name="Davis C.M."/>
            <person name="Simpson J.R."/>
            <person name="Lauterbach L."/>
            <person name="Steele A.D."/>
            <person name="Gui C."/>
            <person name="Meng S."/>
            <person name="Li G."/>
            <person name="Viehrig K."/>
            <person name="Ye F."/>
            <person name="Su P."/>
            <person name="Kiefer A.F."/>
            <person name="Nichols A."/>
            <person name="Cepeda A.J."/>
            <person name="Yan W."/>
            <person name="Fan B."/>
            <person name="Jiang Y."/>
            <person name="Adhikari A."/>
            <person name="Zheng C.-J."/>
            <person name="Schuster L."/>
            <person name="Cowan T.M."/>
            <person name="Smanski M.J."/>
            <person name="Chevrette M.G."/>
            <person name="De Carvalho L.P.S."/>
            <person name="Shen B."/>
        </authorList>
    </citation>
    <scope>NUCLEOTIDE SEQUENCE [LARGE SCALE GENOMIC DNA]</scope>
    <source>
        <strain evidence="1 2">NPDC033039</strain>
    </source>
</reference>
<gene>
    <name evidence="1" type="ORF">AB0E61_13765</name>
</gene>
<comment type="caution">
    <text evidence="1">The sequence shown here is derived from an EMBL/GenBank/DDBJ whole genome shotgun (WGS) entry which is preliminary data.</text>
</comment>
<keyword evidence="2" id="KW-1185">Reference proteome</keyword>
<evidence type="ECO:0000313" key="1">
    <source>
        <dbReference type="EMBL" id="MEU3711152.1"/>
    </source>
</evidence>
<dbReference type="InterPro" id="IPR025683">
    <property type="entry name" value="Protein_beta"/>
</dbReference>
<dbReference type="Pfam" id="PF14350">
    <property type="entry name" value="Beta_protein"/>
    <property type="match status" value="1"/>
</dbReference>
<sequence length="348" mass="37300">MSGPLYVPVLPAKSHAREAYRKLIPEVQSAVVPLWNLPPRPGRRPDELISGVRGDVLDVSKAQRHHPAWVDSPFADEAQLSVLAKVLADLAEMGPLRPVTGPERPAGHQAATLETARCAGNGLAIRVRVPGEWDDVVSHAVRGLVARVDPAVEADLLLDLGAVRADRPDAAKEALRALDALMPLAPWRTAAVLSGGFPGVTAELVELGTAVEPRWDWLAWRELASATREFLPRLTYGDYGIDSPHGIARGPSSGSGGPSWGVLRYTTDESFVLAKVPTQGDGRAAVIRDAARELLALPDFRGATASAGETWLRDCAGGRGPEGTGNFAVWLRMGNIQHMTYLVRSLRA</sequence>
<dbReference type="RefSeq" id="WP_030281208.1">
    <property type="nucleotide sequence ID" value="NZ_JBEZVI010000009.1"/>
</dbReference>
<accession>A0ABV2YZI6</accession>
<dbReference type="Proteomes" id="UP001550853">
    <property type="component" value="Unassembled WGS sequence"/>
</dbReference>
<organism evidence="1 2">
    <name type="scientific">Streptomyces catenulae</name>
    <dbReference type="NCBI Taxonomy" id="66875"/>
    <lineage>
        <taxon>Bacteria</taxon>
        <taxon>Bacillati</taxon>
        <taxon>Actinomycetota</taxon>
        <taxon>Actinomycetes</taxon>
        <taxon>Kitasatosporales</taxon>
        <taxon>Streptomycetaceae</taxon>
        <taxon>Streptomyces</taxon>
    </lineage>
</organism>
<dbReference type="EMBL" id="JBEZVI010000009">
    <property type="protein sequence ID" value="MEU3711152.1"/>
    <property type="molecule type" value="Genomic_DNA"/>
</dbReference>
<evidence type="ECO:0000313" key="2">
    <source>
        <dbReference type="Proteomes" id="UP001550853"/>
    </source>
</evidence>